<name>A0A7W6DQL5_9SPHN</name>
<dbReference type="AlphaFoldDB" id="A0A7W6DQL5"/>
<dbReference type="SUPFAM" id="SSF55729">
    <property type="entry name" value="Acyl-CoA N-acyltransferases (Nat)"/>
    <property type="match status" value="1"/>
</dbReference>
<gene>
    <name evidence="2" type="ORF">GGR44_003057</name>
</gene>
<proteinExistence type="predicted"/>
<dbReference type="GO" id="GO:0005840">
    <property type="term" value="C:ribosome"/>
    <property type="evidence" value="ECO:0007669"/>
    <property type="project" value="UniProtKB-KW"/>
</dbReference>
<dbReference type="CDD" id="cd04301">
    <property type="entry name" value="NAT_SF"/>
    <property type="match status" value="1"/>
</dbReference>
<evidence type="ECO:0000313" key="2">
    <source>
        <dbReference type="EMBL" id="MBB3983369.1"/>
    </source>
</evidence>
<keyword evidence="2" id="KW-0689">Ribosomal protein</keyword>
<dbReference type="Gene3D" id="3.40.630.30">
    <property type="match status" value="1"/>
</dbReference>
<protein>
    <submittedName>
        <fullName evidence="2">Ribosomal protein S18 acetylase RimI-like enzyme</fullName>
    </submittedName>
</protein>
<comment type="caution">
    <text evidence="2">The sequence shown here is derived from an EMBL/GenBank/DDBJ whole genome shotgun (WGS) entry which is preliminary data.</text>
</comment>
<evidence type="ECO:0000259" key="1">
    <source>
        <dbReference type="PROSITE" id="PS51186"/>
    </source>
</evidence>
<dbReference type="Proteomes" id="UP000552757">
    <property type="component" value="Unassembled WGS sequence"/>
</dbReference>
<feature type="domain" description="N-acetyltransferase" evidence="1">
    <location>
        <begin position="1"/>
        <end position="148"/>
    </location>
</feature>
<dbReference type="Pfam" id="PF00583">
    <property type="entry name" value="Acetyltransf_1"/>
    <property type="match status" value="1"/>
</dbReference>
<evidence type="ECO:0000313" key="3">
    <source>
        <dbReference type="Proteomes" id="UP000552757"/>
    </source>
</evidence>
<keyword evidence="2" id="KW-0687">Ribonucleoprotein</keyword>
<reference evidence="2 3" key="1">
    <citation type="submission" date="2020-08" db="EMBL/GenBank/DDBJ databases">
        <title>Genomic Encyclopedia of Type Strains, Phase IV (KMG-IV): sequencing the most valuable type-strain genomes for metagenomic binning, comparative biology and taxonomic classification.</title>
        <authorList>
            <person name="Goeker M."/>
        </authorList>
    </citation>
    <scope>NUCLEOTIDE SEQUENCE [LARGE SCALE GENOMIC DNA]</scope>
    <source>
        <strain evidence="2 3">DSM 29348</strain>
    </source>
</reference>
<keyword evidence="3" id="KW-1185">Reference proteome</keyword>
<organism evidence="2 3">
    <name type="scientific">Sphingobium fontiphilum</name>
    <dbReference type="NCBI Taxonomy" id="944425"/>
    <lineage>
        <taxon>Bacteria</taxon>
        <taxon>Pseudomonadati</taxon>
        <taxon>Pseudomonadota</taxon>
        <taxon>Alphaproteobacteria</taxon>
        <taxon>Sphingomonadales</taxon>
        <taxon>Sphingomonadaceae</taxon>
        <taxon>Sphingobium</taxon>
    </lineage>
</organism>
<dbReference type="PROSITE" id="PS51186">
    <property type="entry name" value="GNAT"/>
    <property type="match status" value="1"/>
</dbReference>
<dbReference type="InterPro" id="IPR016181">
    <property type="entry name" value="Acyl_CoA_acyltransferase"/>
</dbReference>
<dbReference type="InterPro" id="IPR000182">
    <property type="entry name" value="GNAT_dom"/>
</dbReference>
<dbReference type="RefSeq" id="WP_183956310.1">
    <property type="nucleotide sequence ID" value="NZ_JACIEB010000008.1"/>
</dbReference>
<dbReference type="EMBL" id="JACIEB010000008">
    <property type="protein sequence ID" value="MBB3983369.1"/>
    <property type="molecule type" value="Genomic_DNA"/>
</dbReference>
<sequence>MHAASWRVAYRDILDPRWLAEELDADRLATWDRRMAAPEPGQSVLIAQRDGAAIGFVCLIAGADPRWGGLVDNLHVLPDLKGGGVGSLLLRAAAAHMAADGGGLHLFCYTANHPARGFYDRMGGQVVEALEKTGPDGLPAPELRYFWADAAALAAG</sequence>
<dbReference type="GO" id="GO:0016747">
    <property type="term" value="F:acyltransferase activity, transferring groups other than amino-acyl groups"/>
    <property type="evidence" value="ECO:0007669"/>
    <property type="project" value="InterPro"/>
</dbReference>
<accession>A0A7W6DQL5</accession>